<organism evidence="2">
    <name type="scientific">Lepeophtheirus salmonis</name>
    <name type="common">Salmon louse</name>
    <name type="synonym">Caligus salmonis</name>
    <dbReference type="NCBI Taxonomy" id="72036"/>
    <lineage>
        <taxon>Eukaryota</taxon>
        <taxon>Metazoa</taxon>
        <taxon>Ecdysozoa</taxon>
        <taxon>Arthropoda</taxon>
        <taxon>Crustacea</taxon>
        <taxon>Multicrustacea</taxon>
        <taxon>Hexanauplia</taxon>
        <taxon>Copepoda</taxon>
        <taxon>Siphonostomatoida</taxon>
        <taxon>Caligidae</taxon>
        <taxon>Lepeophtheirus</taxon>
    </lineage>
</organism>
<evidence type="ECO:0000256" key="1">
    <source>
        <dbReference type="SAM" id="MobiDB-lite"/>
    </source>
</evidence>
<protein>
    <submittedName>
        <fullName evidence="2">Uncharacterized protein</fullName>
    </submittedName>
</protein>
<dbReference type="AlphaFoldDB" id="A0A0K2TFA2"/>
<proteinExistence type="predicted"/>
<accession>A0A0K2TFA2</accession>
<feature type="region of interest" description="Disordered" evidence="1">
    <location>
        <begin position="42"/>
        <end position="69"/>
    </location>
</feature>
<feature type="compositionally biased region" description="Low complexity" evidence="1">
    <location>
        <begin position="55"/>
        <end position="69"/>
    </location>
</feature>
<evidence type="ECO:0000313" key="2">
    <source>
        <dbReference type="EMBL" id="CDW24704.1"/>
    </source>
</evidence>
<dbReference type="EMBL" id="HACA01007343">
    <property type="protein sequence ID" value="CDW24704.1"/>
    <property type="molecule type" value="Transcribed_RNA"/>
</dbReference>
<reference evidence="2" key="1">
    <citation type="submission" date="2014-05" db="EMBL/GenBank/DDBJ databases">
        <authorList>
            <person name="Chronopoulou M."/>
        </authorList>
    </citation>
    <scope>NUCLEOTIDE SEQUENCE</scope>
    <source>
        <tissue evidence="2">Whole organism</tissue>
    </source>
</reference>
<name>A0A0K2TFA2_LEPSM</name>
<sequence length="99" mass="10966">MLLLFEGSFFFWVDGFLEGNFRVLEGVYRLLDFLSLLWGEKSSSSSDNLTGLNVSSSLSSISKSSRSSKSIRLKENFFPGETEGARRFLLFVRGVGGPG</sequence>